<dbReference type="RefSeq" id="WP_139981449.1">
    <property type="nucleotide sequence ID" value="NZ_CP041046.1"/>
</dbReference>
<reference evidence="1 2" key="1">
    <citation type="submission" date="2019-06" db="EMBL/GenBank/DDBJ databases">
        <title>A complete genome sequence for Luteibacter pinisoli MAH-14.</title>
        <authorList>
            <person name="Baltrus D.A."/>
        </authorList>
    </citation>
    <scope>NUCLEOTIDE SEQUENCE [LARGE SCALE GENOMIC DNA]</scope>
    <source>
        <strain evidence="1 2">MAH-14</strain>
    </source>
</reference>
<sequence>MIRLFIHPDASKDIERLWSLDGPVADDLVVLLEALSHNQDLLDRLTQHGFGTRGVHDFHVSSWIDQERRGRNLWRLRVWSVPSYRVIYAFVPRRFHYYVLGVMPRSVDYDRKDPFVARIERAYDELAYG</sequence>
<evidence type="ECO:0008006" key="3">
    <source>
        <dbReference type="Google" id="ProtNLM"/>
    </source>
</evidence>
<name>A0A4Y5Z446_9GAMM</name>
<organism evidence="1 2">
    <name type="scientific">Luteibacter pinisoli</name>
    <dbReference type="NCBI Taxonomy" id="2589080"/>
    <lineage>
        <taxon>Bacteria</taxon>
        <taxon>Pseudomonadati</taxon>
        <taxon>Pseudomonadota</taxon>
        <taxon>Gammaproteobacteria</taxon>
        <taxon>Lysobacterales</taxon>
        <taxon>Rhodanobacteraceae</taxon>
        <taxon>Luteibacter</taxon>
    </lineage>
</organism>
<dbReference type="EMBL" id="CP041046">
    <property type="protein sequence ID" value="QDE39183.1"/>
    <property type="molecule type" value="Genomic_DNA"/>
</dbReference>
<dbReference type="KEGG" id="lpy:FIV34_08205"/>
<dbReference type="Proteomes" id="UP000316093">
    <property type="component" value="Chromosome"/>
</dbReference>
<gene>
    <name evidence="1" type="ORF">FIV34_08205</name>
</gene>
<dbReference type="OrthoDB" id="9152080at2"/>
<proteinExistence type="predicted"/>
<accession>A0A4Y5Z446</accession>
<dbReference type="AlphaFoldDB" id="A0A4Y5Z446"/>
<keyword evidence="2" id="KW-1185">Reference proteome</keyword>
<protein>
    <recommendedName>
        <fullName evidence="3">Type II toxin-antitoxin system RelE/ParE family toxin</fullName>
    </recommendedName>
</protein>
<evidence type="ECO:0000313" key="2">
    <source>
        <dbReference type="Proteomes" id="UP000316093"/>
    </source>
</evidence>
<evidence type="ECO:0000313" key="1">
    <source>
        <dbReference type="EMBL" id="QDE39183.1"/>
    </source>
</evidence>